<dbReference type="EMBL" id="PJOS01000002">
    <property type="protein sequence ID" value="PKT74789.1"/>
    <property type="molecule type" value="Genomic_DNA"/>
</dbReference>
<dbReference type="RefSeq" id="WP_103547542.1">
    <property type="nucleotide sequence ID" value="NZ_KZ626841.1"/>
</dbReference>
<evidence type="ECO:0008006" key="4">
    <source>
        <dbReference type="Google" id="ProtNLM"/>
    </source>
</evidence>
<gene>
    <name evidence="2" type="ORF">CW362_02165</name>
</gene>
<comment type="caution">
    <text evidence="2">The sequence shown here is derived from an EMBL/GenBank/DDBJ whole genome shotgun (WGS) entry which is preliminary data.</text>
</comment>
<keyword evidence="1" id="KW-0812">Transmembrane</keyword>
<protein>
    <recommendedName>
        <fullName evidence="4">Integral membrane protein</fullName>
    </recommendedName>
</protein>
<dbReference type="OrthoDB" id="3828063at2"/>
<reference evidence="2 3" key="1">
    <citation type="submission" date="2017-12" db="EMBL/GenBank/DDBJ databases">
        <title>Streptomyces populusis sp. nov., a novel endophytic actinobacterium isolated from stems of Populus adenopoda Maxim.</title>
        <authorList>
            <person name="Wang Z."/>
        </authorList>
    </citation>
    <scope>NUCLEOTIDE SEQUENCE [LARGE SCALE GENOMIC DNA]</scope>
    <source>
        <strain evidence="2 3">A249</strain>
    </source>
</reference>
<dbReference type="Proteomes" id="UP000236178">
    <property type="component" value="Unassembled WGS sequence"/>
</dbReference>
<proteinExistence type="predicted"/>
<keyword evidence="3" id="KW-1185">Reference proteome</keyword>
<keyword evidence="1" id="KW-1133">Transmembrane helix</keyword>
<organism evidence="2 3">
    <name type="scientific">Streptomyces populi</name>
    <dbReference type="NCBI Taxonomy" id="2058924"/>
    <lineage>
        <taxon>Bacteria</taxon>
        <taxon>Bacillati</taxon>
        <taxon>Actinomycetota</taxon>
        <taxon>Actinomycetes</taxon>
        <taxon>Kitasatosporales</taxon>
        <taxon>Streptomycetaceae</taxon>
        <taxon>Streptomyces</taxon>
    </lineage>
</organism>
<evidence type="ECO:0000313" key="3">
    <source>
        <dbReference type="Proteomes" id="UP000236178"/>
    </source>
</evidence>
<feature type="transmembrane region" description="Helical" evidence="1">
    <location>
        <begin position="122"/>
        <end position="142"/>
    </location>
</feature>
<sequence length="174" mass="18045">MSGSSVPPESGDGADRSASHRTDYAGAIYGSILAASVVATAGTTGEYPRLQAIVLLMITGLVFWATHVYAELVGERVVGQRWSLRQIRRTAAHEWSIVEAATLPAAAVALSAVFGLSVNTGLWIALGIAVAQQVMWACLGAVRAGAPRGLVVAEGFVNLALGLIIVAAKVVLKH</sequence>
<evidence type="ECO:0000256" key="1">
    <source>
        <dbReference type="SAM" id="Phobius"/>
    </source>
</evidence>
<evidence type="ECO:0000313" key="2">
    <source>
        <dbReference type="EMBL" id="PKT74789.1"/>
    </source>
</evidence>
<feature type="transmembrane region" description="Helical" evidence="1">
    <location>
        <begin position="95"/>
        <end position="116"/>
    </location>
</feature>
<accession>A0A2I0SXX8</accession>
<name>A0A2I0SXX8_9ACTN</name>
<feature type="transmembrane region" description="Helical" evidence="1">
    <location>
        <begin position="50"/>
        <end position="74"/>
    </location>
</feature>
<dbReference type="AlphaFoldDB" id="A0A2I0SXX8"/>
<feature type="transmembrane region" description="Helical" evidence="1">
    <location>
        <begin position="149"/>
        <end position="172"/>
    </location>
</feature>
<keyword evidence="1" id="KW-0472">Membrane</keyword>
<feature type="transmembrane region" description="Helical" evidence="1">
    <location>
        <begin position="24"/>
        <end position="44"/>
    </location>
</feature>